<sequence length="71" mass="7799">MLTFVLGFQLPRFAISRDGRRGKAIENPSTDRILKTNAQSTTPSTARPFIALMSATGVAALMTLMEQRCKL</sequence>
<organism evidence="1 2">
    <name type="scientific">Rhizoclosmatium globosum</name>
    <dbReference type="NCBI Taxonomy" id="329046"/>
    <lineage>
        <taxon>Eukaryota</taxon>
        <taxon>Fungi</taxon>
        <taxon>Fungi incertae sedis</taxon>
        <taxon>Chytridiomycota</taxon>
        <taxon>Chytridiomycota incertae sedis</taxon>
        <taxon>Chytridiomycetes</taxon>
        <taxon>Chytridiales</taxon>
        <taxon>Chytriomycetaceae</taxon>
        <taxon>Rhizoclosmatium</taxon>
    </lineage>
</organism>
<dbReference type="EMBL" id="MCGO01000010">
    <property type="protein sequence ID" value="ORY48907.1"/>
    <property type="molecule type" value="Genomic_DNA"/>
</dbReference>
<dbReference type="AlphaFoldDB" id="A0A1Y2CPK8"/>
<protein>
    <submittedName>
        <fullName evidence="1">Uncharacterized protein</fullName>
    </submittedName>
</protein>
<name>A0A1Y2CPK8_9FUNG</name>
<proteinExistence type="predicted"/>
<reference evidence="1 2" key="1">
    <citation type="submission" date="2016-07" db="EMBL/GenBank/DDBJ databases">
        <title>Pervasive Adenine N6-methylation of Active Genes in Fungi.</title>
        <authorList>
            <consortium name="DOE Joint Genome Institute"/>
            <person name="Mondo S.J."/>
            <person name="Dannebaum R.O."/>
            <person name="Kuo R.C."/>
            <person name="Labutti K."/>
            <person name="Haridas S."/>
            <person name="Kuo A."/>
            <person name="Salamov A."/>
            <person name="Ahrendt S.R."/>
            <person name="Lipzen A."/>
            <person name="Sullivan W."/>
            <person name="Andreopoulos W.B."/>
            <person name="Clum A."/>
            <person name="Lindquist E."/>
            <person name="Daum C."/>
            <person name="Ramamoorthy G.K."/>
            <person name="Gryganskyi A."/>
            <person name="Culley D."/>
            <person name="Magnuson J.K."/>
            <person name="James T.Y."/>
            <person name="O'Malley M.A."/>
            <person name="Stajich J.E."/>
            <person name="Spatafora J.W."/>
            <person name="Visel A."/>
            <person name="Grigoriev I.V."/>
        </authorList>
    </citation>
    <scope>NUCLEOTIDE SEQUENCE [LARGE SCALE GENOMIC DNA]</scope>
    <source>
        <strain evidence="1 2">JEL800</strain>
    </source>
</reference>
<gene>
    <name evidence="1" type="ORF">BCR33DRAFT_13535</name>
</gene>
<evidence type="ECO:0000313" key="2">
    <source>
        <dbReference type="Proteomes" id="UP000193642"/>
    </source>
</evidence>
<evidence type="ECO:0000313" key="1">
    <source>
        <dbReference type="EMBL" id="ORY48907.1"/>
    </source>
</evidence>
<accession>A0A1Y2CPK8</accession>
<comment type="caution">
    <text evidence="1">The sequence shown here is derived from an EMBL/GenBank/DDBJ whole genome shotgun (WGS) entry which is preliminary data.</text>
</comment>
<keyword evidence="2" id="KW-1185">Reference proteome</keyword>
<dbReference type="Proteomes" id="UP000193642">
    <property type="component" value="Unassembled WGS sequence"/>
</dbReference>